<dbReference type="GO" id="GO:0003700">
    <property type="term" value="F:DNA-binding transcription factor activity"/>
    <property type="evidence" value="ECO:0007669"/>
    <property type="project" value="InterPro"/>
</dbReference>
<organism evidence="8 9">
    <name type="scientific">Lupinus luteus</name>
    <name type="common">European yellow lupine</name>
    <dbReference type="NCBI Taxonomy" id="3873"/>
    <lineage>
        <taxon>Eukaryota</taxon>
        <taxon>Viridiplantae</taxon>
        <taxon>Streptophyta</taxon>
        <taxon>Embryophyta</taxon>
        <taxon>Tracheophyta</taxon>
        <taxon>Spermatophyta</taxon>
        <taxon>Magnoliopsida</taxon>
        <taxon>eudicotyledons</taxon>
        <taxon>Gunneridae</taxon>
        <taxon>Pentapetalae</taxon>
        <taxon>rosids</taxon>
        <taxon>fabids</taxon>
        <taxon>Fabales</taxon>
        <taxon>Fabaceae</taxon>
        <taxon>Papilionoideae</taxon>
        <taxon>50 kb inversion clade</taxon>
        <taxon>genistoids sensu lato</taxon>
        <taxon>core genistoids</taxon>
        <taxon>Genisteae</taxon>
        <taxon>Lupinus</taxon>
    </lineage>
</organism>
<sequence length="165" mass="19164">MLSNPFSTVFHSGFTPWDCHDLLLAKPTSPKPVTSSIGSDDPDQTHGKEKPVSGDSNRGVTIMEERKRRRMVSNRESARRSRMRKQKHSENLRNQLNLFRVENRELNTRLQFLMNHCNCVQTENDWLRSERTLLCQKLSNISQFMVFQQLQPLSSAWSCNNLTAE</sequence>
<dbReference type="GO" id="GO:0045893">
    <property type="term" value="P:positive regulation of DNA-templated transcription"/>
    <property type="evidence" value="ECO:0007669"/>
    <property type="project" value="TreeGrafter"/>
</dbReference>
<gene>
    <name evidence="8" type="ORF">LLUT_LOCUS32813</name>
</gene>
<evidence type="ECO:0000256" key="5">
    <source>
        <dbReference type="ARBA" id="ARBA00023242"/>
    </source>
</evidence>
<keyword evidence="2" id="KW-0805">Transcription regulation</keyword>
<protein>
    <recommendedName>
        <fullName evidence="7">BZIP domain-containing protein</fullName>
    </recommendedName>
</protein>
<accession>A0AAV1YFG3</accession>
<feature type="region of interest" description="Disordered" evidence="6">
    <location>
        <begin position="29"/>
        <end position="89"/>
    </location>
</feature>
<dbReference type="Proteomes" id="UP001497480">
    <property type="component" value="Unassembled WGS sequence"/>
</dbReference>
<dbReference type="PANTHER" id="PTHR45764:SF21">
    <property type="entry name" value="OS03G0770000 PROTEIN"/>
    <property type="match status" value="1"/>
</dbReference>
<dbReference type="PANTHER" id="PTHR45764">
    <property type="entry name" value="BZIP TRANSCRIPTION FACTOR 44"/>
    <property type="match status" value="1"/>
</dbReference>
<evidence type="ECO:0000256" key="3">
    <source>
        <dbReference type="ARBA" id="ARBA00023125"/>
    </source>
</evidence>
<keyword evidence="5" id="KW-0539">Nucleus</keyword>
<feature type="domain" description="BZIP" evidence="7">
    <location>
        <begin position="64"/>
        <end position="113"/>
    </location>
</feature>
<dbReference type="Pfam" id="PF00170">
    <property type="entry name" value="bZIP_1"/>
    <property type="match status" value="1"/>
</dbReference>
<comment type="caution">
    <text evidence="8">The sequence shown here is derived from an EMBL/GenBank/DDBJ whole genome shotgun (WGS) entry which is preliminary data.</text>
</comment>
<proteinExistence type="predicted"/>
<dbReference type="GO" id="GO:0046982">
    <property type="term" value="F:protein heterodimerization activity"/>
    <property type="evidence" value="ECO:0007669"/>
    <property type="project" value="UniProtKB-ARBA"/>
</dbReference>
<keyword evidence="3" id="KW-0238">DNA-binding</keyword>
<dbReference type="SMART" id="SM00338">
    <property type="entry name" value="BRLZ"/>
    <property type="match status" value="1"/>
</dbReference>
<comment type="subcellular location">
    <subcellularLocation>
        <location evidence="1">Nucleus</location>
    </subcellularLocation>
</comment>
<name>A0AAV1YFG3_LUPLU</name>
<dbReference type="InterPro" id="IPR004827">
    <property type="entry name" value="bZIP"/>
</dbReference>
<dbReference type="PROSITE" id="PS50217">
    <property type="entry name" value="BZIP"/>
    <property type="match status" value="1"/>
</dbReference>
<feature type="compositionally biased region" description="Basic and acidic residues" evidence="6">
    <location>
        <begin position="43"/>
        <end position="52"/>
    </location>
</feature>
<evidence type="ECO:0000313" key="8">
    <source>
        <dbReference type="EMBL" id="CAL0331753.1"/>
    </source>
</evidence>
<dbReference type="PROSITE" id="PS00036">
    <property type="entry name" value="BZIP_BASIC"/>
    <property type="match status" value="1"/>
</dbReference>
<keyword evidence="4" id="KW-0804">Transcription</keyword>
<evidence type="ECO:0000313" key="9">
    <source>
        <dbReference type="Proteomes" id="UP001497480"/>
    </source>
</evidence>
<dbReference type="Gene3D" id="1.20.5.170">
    <property type="match status" value="1"/>
</dbReference>
<dbReference type="GO" id="GO:0000976">
    <property type="term" value="F:transcription cis-regulatory region binding"/>
    <property type="evidence" value="ECO:0007669"/>
    <property type="project" value="TreeGrafter"/>
</dbReference>
<evidence type="ECO:0000256" key="4">
    <source>
        <dbReference type="ARBA" id="ARBA00023163"/>
    </source>
</evidence>
<evidence type="ECO:0000256" key="6">
    <source>
        <dbReference type="SAM" id="MobiDB-lite"/>
    </source>
</evidence>
<dbReference type="EMBL" id="CAXHTB010000023">
    <property type="protein sequence ID" value="CAL0331753.1"/>
    <property type="molecule type" value="Genomic_DNA"/>
</dbReference>
<dbReference type="InterPro" id="IPR045314">
    <property type="entry name" value="bZIP_plant_GBF1"/>
</dbReference>
<dbReference type="CDD" id="cd14702">
    <property type="entry name" value="bZIP_plant_GBF1"/>
    <property type="match status" value="1"/>
</dbReference>
<dbReference type="InterPro" id="IPR046347">
    <property type="entry name" value="bZIP_sf"/>
</dbReference>
<evidence type="ECO:0000256" key="2">
    <source>
        <dbReference type="ARBA" id="ARBA00023015"/>
    </source>
</evidence>
<dbReference type="FunFam" id="1.20.5.170:FF:000020">
    <property type="entry name" value="BZIP transcription factor"/>
    <property type="match status" value="1"/>
</dbReference>
<dbReference type="GO" id="GO:0005634">
    <property type="term" value="C:nucleus"/>
    <property type="evidence" value="ECO:0007669"/>
    <property type="project" value="UniProtKB-SubCell"/>
</dbReference>
<dbReference type="AlphaFoldDB" id="A0AAV1YFG3"/>
<evidence type="ECO:0000259" key="7">
    <source>
        <dbReference type="PROSITE" id="PS50217"/>
    </source>
</evidence>
<evidence type="ECO:0000256" key="1">
    <source>
        <dbReference type="ARBA" id="ARBA00004123"/>
    </source>
</evidence>
<keyword evidence="9" id="KW-1185">Reference proteome</keyword>
<reference evidence="8 9" key="1">
    <citation type="submission" date="2024-03" db="EMBL/GenBank/DDBJ databases">
        <authorList>
            <person name="Martinez-Hernandez J."/>
        </authorList>
    </citation>
    <scope>NUCLEOTIDE SEQUENCE [LARGE SCALE GENOMIC DNA]</scope>
</reference>
<dbReference type="SUPFAM" id="SSF57959">
    <property type="entry name" value="Leucine zipper domain"/>
    <property type="match status" value="1"/>
</dbReference>